<sequence length="42" mass="4495">MWVHVCTATLTWLVVLWSWSAAGNPGRGTPPAVTERTQATAA</sequence>
<dbReference type="EMBL" id="CAFBLQ010000050">
    <property type="protein sequence ID" value="CAB4868790.1"/>
    <property type="molecule type" value="Genomic_DNA"/>
</dbReference>
<name>A0A6J7DGR5_9ZZZZ</name>
<proteinExistence type="predicted"/>
<accession>A0A6J7DGR5</accession>
<evidence type="ECO:0000256" key="1">
    <source>
        <dbReference type="SAM" id="MobiDB-lite"/>
    </source>
</evidence>
<gene>
    <name evidence="2" type="ORF">UFOPK3423_00625</name>
</gene>
<reference evidence="2" key="1">
    <citation type="submission" date="2020-05" db="EMBL/GenBank/DDBJ databases">
        <authorList>
            <person name="Chiriac C."/>
            <person name="Salcher M."/>
            <person name="Ghai R."/>
            <person name="Kavagutti S V."/>
        </authorList>
    </citation>
    <scope>NUCLEOTIDE SEQUENCE</scope>
</reference>
<dbReference type="AlphaFoldDB" id="A0A6J7DGR5"/>
<organism evidence="2">
    <name type="scientific">freshwater metagenome</name>
    <dbReference type="NCBI Taxonomy" id="449393"/>
    <lineage>
        <taxon>unclassified sequences</taxon>
        <taxon>metagenomes</taxon>
        <taxon>ecological metagenomes</taxon>
    </lineage>
</organism>
<protein>
    <submittedName>
        <fullName evidence="2">Unannotated protein</fullName>
    </submittedName>
</protein>
<feature type="region of interest" description="Disordered" evidence="1">
    <location>
        <begin position="22"/>
        <end position="42"/>
    </location>
</feature>
<evidence type="ECO:0000313" key="2">
    <source>
        <dbReference type="EMBL" id="CAB4868790.1"/>
    </source>
</evidence>